<name>A0A9P6C1M2_9AGAR</name>
<proteinExistence type="inferred from homology"/>
<dbReference type="EC" id="2.5.1.18" evidence="2"/>
<dbReference type="SFLD" id="SFLDG00358">
    <property type="entry name" value="Main_(cytGST)"/>
    <property type="match status" value="1"/>
</dbReference>
<dbReference type="InterPro" id="IPR040079">
    <property type="entry name" value="Glutathione_S-Trfase"/>
</dbReference>
<dbReference type="InterPro" id="IPR036249">
    <property type="entry name" value="Thioredoxin-like_sf"/>
</dbReference>
<dbReference type="SUPFAM" id="SSF52833">
    <property type="entry name" value="Thioredoxin-like"/>
    <property type="match status" value="1"/>
</dbReference>
<reference evidence="7" key="1">
    <citation type="submission" date="2020-11" db="EMBL/GenBank/DDBJ databases">
        <authorList>
            <consortium name="DOE Joint Genome Institute"/>
            <person name="Ahrendt S."/>
            <person name="Riley R."/>
            <person name="Andreopoulos W."/>
            <person name="Labutti K."/>
            <person name="Pangilinan J."/>
            <person name="Ruiz-Duenas F.J."/>
            <person name="Barrasa J.M."/>
            <person name="Sanchez-Garcia M."/>
            <person name="Camarero S."/>
            <person name="Miyauchi S."/>
            <person name="Serrano A."/>
            <person name="Linde D."/>
            <person name="Babiker R."/>
            <person name="Drula E."/>
            <person name="Ayuso-Fernandez I."/>
            <person name="Pacheco R."/>
            <person name="Padilla G."/>
            <person name="Ferreira P."/>
            <person name="Barriuso J."/>
            <person name="Kellner H."/>
            <person name="Castanera R."/>
            <person name="Alfaro M."/>
            <person name="Ramirez L."/>
            <person name="Pisabarro A.G."/>
            <person name="Kuo A."/>
            <person name="Tritt A."/>
            <person name="Lipzen A."/>
            <person name="He G."/>
            <person name="Yan M."/>
            <person name="Ng V."/>
            <person name="Cullen D."/>
            <person name="Martin F."/>
            <person name="Rosso M.-N."/>
            <person name="Henrissat B."/>
            <person name="Hibbett D."/>
            <person name="Martinez A.T."/>
            <person name="Grigoriev I.V."/>
        </authorList>
    </citation>
    <scope>NUCLEOTIDE SEQUENCE</scope>
    <source>
        <strain evidence="7">MF-IS2</strain>
    </source>
</reference>
<dbReference type="InterPro" id="IPR010987">
    <property type="entry name" value="Glutathione-S-Trfase_C-like"/>
</dbReference>
<dbReference type="GO" id="GO:0005737">
    <property type="term" value="C:cytoplasm"/>
    <property type="evidence" value="ECO:0007669"/>
    <property type="project" value="TreeGrafter"/>
</dbReference>
<dbReference type="Gene3D" id="3.40.30.10">
    <property type="entry name" value="Glutaredoxin"/>
    <property type="match status" value="1"/>
</dbReference>
<evidence type="ECO:0000256" key="3">
    <source>
        <dbReference type="ARBA" id="ARBA00022679"/>
    </source>
</evidence>
<dbReference type="SFLD" id="SFLDG01154">
    <property type="entry name" value="Main.5:_Phi-like"/>
    <property type="match status" value="1"/>
</dbReference>
<evidence type="ECO:0000313" key="7">
    <source>
        <dbReference type="EMBL" id="KAF9448596.1"/>
    </source>
</evidence>
<dbReference type="PANTHER" id="PTHR43900:SF3">
    <property type="entry name" value="GLUTATHIONE S-TRANSFERASE RHO"/>
    <property type="match status" value="1"/>
</dbReference>
<protein>
    <recommendedName>
        <fullName evidence="2">glutathione transferase</fullName>
        <ecNumber evidence="2">2.5.1.18</ecNumber>
    </recommendedName>
</protein>
<evidence type="ECO:0000259" key="6">
    <source>
        <dbReference type="PROSITE" id="PS50405"/>
    </source>
</evidence>
<dbReference type="PROSITE" id="PS50404">
    <property type="entry name" value="GST_NTER"/>
    <property type="match status" value="1"/>
</dbReference>
<evidence type="ECO:0000256" key="1">
    <source>
        <dbReference type="ARBA" id="ARBA00010128"/>
    </source>
</evidence>
<dbReference type="Pfam" id="PF00043">
    <property type="entry name" value="GST_C"/>
    <property type="match status" value="1"/>
</dbReference>
<dbReference type="InterPro" id="IPR004045">
    <property type="entry name" value="Glutathione_S-Trfase_N"/>
</dbReference>
<dbReference type="Pfam" id="PF02798">
    <property type="entry name" value="GST_N"/>
    <property type="match status" value="1"/>
</dbReference>
<dbReference type="CDD" id="cd03053">
    <property type="entry name" value="GST_N_Phi"/>
    <property type="match status" value="1"/>
</dbReference>
<dbReference type="PROSITE" id="PS50405">
    <property type="entry name" value="GST_CTER"/>
    <property type="match status" value="1"/>
</dbReference>
<dbReference type="InterPro" id="IPR034347">
    <property type="entry name" value="GST_Phi_C"/>
</dbReference>
<organism evidence="7 8">
    <name type="scientific">Macrolepiota fuliginosa MF-IS2</name>
    <dbReference type="NCBI Taxonomy" id="1400762"/>
    <lineage>
        <taxon>Eukaryota</taxon>
        <taxon>Fungi</taxon>
        <taxon>Dikarya</taxon>
        <taxon>Basidiomycota</taxon>
        <taxon>Agaricomycotina</taxon>
        <taxon>Agaricomycetes</taxon>
        <taxon>Agaricomycetidae</taxon>
        <taxon>Agaricales</taxon>
        <taxon>Agaricineae</taxon>
        <taxon>Agaricaceae</taxon>
        <taxon>Macrolepiota</taxon>
    </lineage>
</organism>
<dbReference type="InterPro" id="IPR004046">
    <property type="entry name" value="GST_C"/>
</dbReference>
<feature type="domain" description="GST C-terminal" evidence="6">
    <location>
        <begin position="89"/>
        <end position="214"/>
    </location>
</feature>
<evidence type="ECO:0000256" key="4">
    <source>
        <dbReference type="ARBA" id="ARBA00047960"/>
    </source>
</evidence>
<comment type="caution">
    <text evidence="7">The sequence shown here is derived from an EMBL/GenBank/DDBJ whole genome shotgun (WGS) entry which is preliminary data.</text>
</comment>
<dbReference type="PANTHER" id="PTHR43900">
    <property type="entry name" value="GLUTATHIONE S-TRANSFERASE RHO"/>
    <property type="match status" value="1"/>
</dbReference>
<evidence type="ECO:0000256" key="2">
    <source>
        <dbReference type="ARBA" id="ARBA00012452"/>
    </source>
</evidence>
<dbReference type="AlphaFoldDB" id="A0A9P6C1M2"/>
<dbReference type="GO" id="GO:0043295">
    <property type="term" value="F:glutathione binding"/>
    <property type="evidence" value="ECO:0007669"/>
    <property type="project" value="TreeGrafter"/>
</dbReference>
<comment type="catalytic activity">
    <reaction evidence="4">
        <text>RX + glutathione = an S-substituted glutathione + a halide anion + H(+)</text>
        <dbReference type="Rhea" id="RHEA:16437"/>
        <dbReference type="ChEBI" id="CHEBI:15378"/>
        <dbReference type="ChEBI" id="CHEBI:16042"/>
        <dbReference type="ChEBI" id="CHEBI:17792"/>
        <dbReference type="ChEBI" id="CHEBI:57925"/>
        <dbReference type="ChEBI" id="CHEBI:90779"/>
        <dbReference type="EC" id="2.5.1.18"/>
    </reaction>
</comment>
<accession>A0A9P6C1M2</accession>
<keyword evidence="8" id="KW-1185">Reference proteome</keyword>
<sequence length="214" mass="24125">MVLKLYGSYLSTCTRRVGVVLHEKKIPFEFHNIDLAKGEHKSSDFIAKQPFGQVPYIDDDGFILFESRAITRYLEDKYSNQGTKLIPADRQKRALFEQAASIEQANFDSYAAPLVFEVVFKARRGLQTDPAKVKEYTEKLADKLKAYDQILAKQKYLAGDEVTLADLFHLPYGSMLPAAGVNLLQELPNVSRWFNDITSRPAWGAVKDGVKSTA</sequence>
<evidence type="ECO:0000313" key="8">
    <source>
        <dbReference type="Proteomes" id="UP000807342"/>
    </source>
</evidence>
<dbReference type="SUPFAM" id="SSF47616">
    <property type="entry name" value="GST C-terminal domain-like"/>
    <property type="match status" value="1"/>
</dbReference>
<feature type="domain" description="GST N-terminal" evidence="5">
    <location>
        <begin position="1"/>
        <end position="82"/>
    </location>
</feature>
<dbReference type="GO" id="GO:0009636">
    <property type="term" value="P:response to toxic substance"/>
    <property type="evidence" value="ECO:0007669"/>
    <property type="project" value="UniProtKB-ARBA"/>
</dbReference>
<gene>
    <name evidence="7" type="ORF">P691DRAFT_800531</name>
</gene>
<evidence type="ECO:0000259" key="5">
    <source>
        <dbReference type="PROSITE" id="PS50404"/>
    </source>
</evidence>
<comment type="similarity">
    <text evidence="1">Belongs to the GST superfamily. Phi family.</text>
</comment>
<dbReference type="FunFam" id="1.20.1050.10:FF:000004">
    <property type="entry name" value="Glutathione S-transferase F2"/>
    <property type="match status" value="1"/>
</dbReference>
<dbReference type="OrthoDB" id="249703at2759"/>
<dbReference type="Proteomes" id="UP000807342">
    <property type="component" value="Unassembled WGS sequence"/>
</dbReference>
<dbReference type="InterPro" id="IPR036282">
    <property type="entry name" value="Glutathione-S-Trfase_C_sf"/>
</dbReference>
<dbReference type="SFLD" id="SFLDS00019">
    <property type="entry name" value="Glutathione_Transferase_(cytos"/>
    <property type="match status" value="1"/>
</dbReference>
<dbReference type="Gene3D" id="1.20.1050.10">
    <property type="match status" value="1"/>
</dbReference>
<dbReference type="FunFam" id="3.40.30.10:FF:000016">
    <property type="entry name" value="Glutathione S-transferase F2"/>
    <property type="match status" value="1"/>
</dbReference>
<dbReference type="GO" id="GO:0004364">
    <property type="term" value="F:glutathione transferase activity"/>
    <property type="evidence" value="ECO:0007669"/>
    <property type="project" value="UniProtKB-EC"/>
</dbReference>
<dbReference type="EMBL" id="MU151156">
    <property type="protein sequence ID" value="KAF9448596.1"/>
    <property type="molecule type" value="Genomic_DNA"/>
</dbReference>
<keyword evidence="3" id="KW-0808">Transferase</keyword>
<dbReference type="CDD" id="cd03187">
    <property type="entry name" value="GST_C_Phi"/>
    <property type="match status" value="1"/>
</dbReference>
<dbReference type="GO" id="GO:0006749">
    <property type="term" value="P:glutathione metabolic process"/>
    <property type="evidence" value="ECO:0007669"/>
    <property type="project" value="TreeGrafter"/>
</dbReference>